<keyword evidence="4" id="KW-1185">Reference proteome</keyword>
<evidence type="ECO:0000313" key="3">
    <source>
        <dbReference type="EMBL" id="GMN71380.1"/>
    </source>
</evidence>
<reference evidence="3" key="1">
    <citation type="submission" date="2023-07" db="EMBL/GenBank/DDBJ databases">
        <title>draft genome sequence of fig (Ficus carica).</title>
        <authorList>
            <person name="Takahashi T."/>
            <person name="Nishimura K."/>
        </authorList>
    </citation>
    <scope>NUCLEOTIDE SEQUENCE</scope>
</reference>
<dbReference type="PANTHER" id="PTHR31953">
    <property type="entry name" value="BETA-FRUCTOFURANOSIDASE, INSOLUBLE ISOENZYME CWINV1-RELATED"/>
    <property type="match status" value="1"/>
</dbReference>
<accession>A0AA88EE26</accession>
<dbReference type="InterPro" id="IPR050551">
    <property type="entry name" value="Fructan_Metab_Enzymes"/>
</dbReference>
<dbReference type="Proteomes" id="UP001187192">
    <property type="component" value="Unassembled WGS sequence"/>
</dbReference>
<protein>
    <recommendedName>
        <fullName evidence="1">Glycosyl hydrolase family 32 C-terminal domain-containing protein</fullName>
    </recommendedName>
</protein>
<dbReference type="AlphaFoldDB" id="A0AA88EE26"/>
<dbReference type="Gene3D" id="2.60.120.560">
    <property type="entry name" value="Exo-inulinase, domain 1"/>
    <property type="match status" value="1"/>
</dbReference>
<dbReference type="EMBL" id="BTGU01013916">
    <property type="protein sequence ID" value="GMN71375.1"/>
    <property type="molecule type" value="Genomic_DNA"/>
</dbReference>
<name>A0AA88EE26_FICCA</name>
<sequence>MCSDQSRSSVREGLDKTTYGAFVDLDPSKERITLRSLIDNSIVESFGGEGRTCITARVYPKMAIDKEAHLYAFNYGSESVKLSKLGAWSLKSAQFVSMENGKIPIIGREYDVEDSNIV</sequence>
<dbReference type="EMBL" id="BTGU01013918">
    <property type="protein sequence ID" value="GMN71380.1"/>
    <property type="molecule type" value="Genomic_DNA"/>
</dbReference>
<dbReference type="InterPro" id="IPR013189">
    <property type="entry name" value="Glyco_hydro_32_C"/>
</dbReference>
<gene>
    <name evidence="2" type="ORF">TIFTF001_054084</name>
    <name evidence="3" type="ORF">TIFTF001_054086</name>
</gene>
<dbReference type="InterPro" id="IPR013320">
    <property type="entry name" value="ConA-like_dom_sf"/>
</dbReference>
<feature type="domain" description="Glycosyl hydrolase family 32 C-terminal" evidence="1">
    <location>
        <begin position="13"/>
        <end position="88"/>
    </location>
</feature>
<dbReference type="SUPFAM" id="SSF49899">
    <property type="entry name" value="Concanavalin A-like lectins/glucanases"/>
    <property type="match status" value="1"/>
</dbReference>
<organism evidence="3 4">
    <name type="scientific">Ficus carica</name>
    <name type="common">Common fig</name>
    <dbReference type="NCBI Taxonomy" id="3494"/>
    <lineage>
        <taxon>Eukaryota</taxon>
        <taxon>Viridiplantae</taxon>
        <taxon>Streptophyta</taxon>
        <taxon>Embryophyta</taxon>
        <taxon>Tracheophyta</taxon>
        <taxon>Spermatophyta</taxon>
        <taxon>Magnoliopsida</taxon>
        <taxon>eudicotyledons</taxon>
        <taxon>Gunneridae</taxon>
        <taxon>Pentapetalae</taxon>
        <taxon>rosids</taxon>
        <taxon>fabids</taxon>
        <taxon>Rosales</taxon>
        <taxon>Moraceae</taxon>
        <taxon>Ficeae</taxon>
        <taxon>Ficus</taxon>
    </lineage>
</organism>
<evidence type="ECO:0000259" key="1">
    <source>
        <dbReference type="Pfam" id="PF08244"/>
    </source>
</evidence>
<comment type="caution">
    <text evidence="3">The sequence shown here is derived from an EMBL/GenBank/DDBJ whole genome shotgun (WGS) entry which is preliminary data.</text>
</comment>
<proteinExistence type="predicted"/>
<dbReference type="Pfam" id="PF08244">
    <property type="entry name" value="Glyco_hydro_32C"/>
    <property type="match status" value="1"/>
</dbReference>
<evidence type="ECO:0000313" key="4">
    <source>
        <dbReference type="Proteomes" id="UP001187192"/>
    </source>
</evidence>
<evidence type="ECO:0000313" key="2">
    <source>
        <dbReference type="EMBL" id="GMN71375.1"/>
    </source>
</evidence>